<accession>A0A081G2J7</accession>
<protein>
    <submittedName>
        <fullName evidence="2">Uncharacterized protein</fullName>
    </submittedName>
</protein>
<dbReference type="PATRIC" id="fig|1232683.4.peg.696"/>
<proteinExistence type="predicted"/>
<reference evidence="2 3" key="1">
    <citation type="submission" date="2014-04" db="EMBL/GenBank/DDBJ databases">
        <title>Marinobacterium kochiensis sp. nov., isolated from sediment sample collected from Kochi backwaters in Kerala, India.</title>
        <authorList>
            <person name="Singh A."/>
            <person name="Pinnaka A.K."/>
        </authorList>
    </citation>
    <scope>NUCLEOTIDE SEQUENCE [LARGE SCALE GENOMIC DNA]</scope>
    <source>
        <strain evidence="2 3">AK27</strain>
    </source>
</reference>
<evidence type="ECO:0000313" key="2">
    <source>
        <dbReference type="EMBL" id="KEA65002.1"/>
    </source>
</evidence>
<keyword evidence="3" id="KW-1185">Reference proteome</keyword>
<comment type="caution">
    <text evidence="2">The sequence shown here is derived from an EMBL/GenBank/DDBJ whole genome shotgun (WGS) entry which is preliminary data.</text>
</comment>
<sequence>MLVRPGLAVLRCGVGELREAVMKEFMYAMALCLVMAAGWSASKAPGAKAIAAAANAEEVARIEQERKQVFMLSGGALVLALVCGVVGWRSTSREDPRKKDIL</sequence>
<keyword evidence="1" id="KW-0812">Transmembrane</keyword>
<dbReference type="AlphaFoldDB" id="A0A081G2J7"/>
<dbReference type="Proteomes" id="UP000028252">
    <property type="component" value="Unassembled WGS sequence"/>
</dbReference>
<keyword evidence="1" id="KW-0472">Membrane</keyword>
<keyword evidence="1" id="KW-1133">Transmembrane helix</keyword>
<gene>
    <name evidence="2" type="ORF">ADIMK_0704</name>
</gene>
<organism evidence="2 3">
    <name type="scientific">Marinobacterium lacunae</name>
    <dbReference type="NCBI Taxonomy" id="1232683"/>
    <lineage>
        <taxon>Bacteria</taxon>
        <taxon>Pseudomonadati</taxon>
        <taxon>Pseudomonadota</taxon>
        <taxon>Gammaproteobacteria</taxon>
        <taxon>Oceanospirillales</taxon>
        <taxon>Oceanospirillaceae</taxon>
        <taxon>Marinobacterium</taxon>
    </lineage>
</organism>
<name>A0A081G2J7_9GAMM</name>
<feature type="transmembrane region" description="Helical" evidence="1">
    <location>
        <begin position="69"/>
        <end position="88"/>
    </location>
</feature>
<evidence type="ECO:0000313" key="3">
    <source>
        <dbReference type="Proteomes" id="UP000028252"/>
    </source>
</evidence>
<dbReference type="EMBL" id="JMQN01000013">
    <property type="protein sequence ID" value="KEA65002.1"/>
    <property type="molecule type" value="Genomic_DNA"/>
</dbReference>
<evidence type="ECO:0000256" key="1">
    <source>
        <dbReference type="SAM" id="Phobius"/>
    </source>
</evidence>
<feature type="transmembrane region" description="Helical" evidence="1">
    <location>
        <begin position="25"/>
        <end position="42"/>
    </location>
</feature>